<reference evidence="1 2" key="1">
    <citation type="submission" date="2016-01" db="EMBL/GenBank/DDBJ databases">
        <title>High potential of lignocellulose degradation of a new Verrucomicrobia species.</title>
        <authorList>
            <person name="Wang Y."/>
            <person name="Shi Y."/>
            <person name="Qiu Z."/>
            <person name="Liu S."/>
            <person name="Yang H."/>
        </authorList>
    </citation>
    <scope>NUCLEOTIDE SEQUENCE [LARGE SCALE GENOMIC DNA]</scope>
    <source>
        <strain evidence="1 2">TSB47</strain>
    </source>
</reference>
<dbReference type="EMBL" id="LRRQ01000030">
    <property type="protein sequence ID" value="OAM91321.1"/>
    <property type="molecule type" value="Genomic_DNA"/>
</dbReference>
<dbReference type="Gene3D" id="1.25.40.10">
    <property type="entry name" value="Tetratricopeptide repeat domain"/>
    <property type="match status" value="1"/>
</dbReference>
<evidence type="ECO:0008006" key="3">
    <source>
        <dbReference type="Google" id="ProtNLM"/>
    </source>
</evidence>
<evidence type="ECO:0000313" key="2">
    <source>
        <dbReference type="Proteomes" id="UP000078486"/>
    </source>
</evidence>
<dbReference type="Proteomes" id="UP000078486">
    <property type="component" value="Unassembled WGS sequence"/>
</dbReference>
<comment type="caution">
    <text evidence="1">The sequence shown here is derived from an EMBL/GenBank/DDBJ whole genome shotgun (WGS) entry which is preliminary data.</text>
</comment>
<gene>
    <name evidence="1" type="ORF">AW736_03675</name>
</gene>
<name>A0A178INP8_9BACT</name>
<dbReference type="AlphaFoldDB" id="A0A178INP8"/>
<sequence>MIFIIFLAVPPAATFSVRNFASPPVFAVTEKYIKLITCNMRASYKTPGAAVFSPLFLITNTGRFCAIPVWIALLVFCAPRICAQDAPAAAGDGKSYFEPAPDDDGTVVKLPTYRVVEQRILPPPESWLYTAIPGFEVLSNASRRGTRAFLDDFVRFQAALSVVWPAFAGGKSTRTPTLMIICGKTGAYESLGLQAEEADAGIYGRAFFVEDDERSAIVIDYNYIIFDENSVFSLEPDREDENAGLGSTVGQTGYGPISDPFKTLYNQYTRFRLRRLLGKKAPPPWFEEGMARLIETMDFSGKRIEFGKLDESKFITSPYESMDNLAQAAANDGEIGSGINHDLGLAIMGRKAGILQNRGNPLLPMAKLLAPDAKPTKAWSNQCYLFAHMCLYGNRKEYQRGFIKLAMRSLSEPVTEELFKQCLGTSYKKMGVKLREYLATGWHYAQIYEPSARGADFFAGIAKVEPRDATQAEIGRVKGEVLRLGGRPVESRDAFIIPYLRGERDPALLASLGLLESLENREDRALKFLDAAAKAKAERPRAYLELAKLRLRKTEAATGAPDGPLDDAQVDYILEPLLAARGQPPPMTGVYSLIGDVLLRAEQPPDAARLEIMLEGVRHFPNDGVLIYKAALLYANHGDPERARTLIGHGLKISINARYSAELEKLRARLPGGDRPKTGAPP</sequence>
<protein>
    <recommendedName>
        <fullName evidence="3">DUF1570 domain-containing protein</fullName>
    </recommendedName>
</protein>
<dbReference type="InterPro" id="IPR011990">
    <property type="entry name" value="TPR-like_helical_dom_sf"/>
</dbReference>
<proteinExistence type="predicted"/>
<organism evidence="1 2">
    <name type="scientific">Termitidicoccus mucosus</name>
    <dbReference type="NCBI Taxonomy" id="1184151"/>
    <lineage>
        <taxon>Bacteria</taxon>
        <taxon>Pseudomonadati</taxon>
        <taxon>Verrucomicrobiota</taxon>
        <taxon>Opitutia</taxon>
        <taxon>Opitutales</taxon>
        <taxon>Opitutaceae</taxon>
        <taxon>Termitidicoccus</taxon>
    </lineage>
</organism>
<dbReference type="STRING" id="1184151.AW736_03675"/>
<accession>A0A178INP8</accession>
<evidence type="ECO:0000313" key="1">
    <source>
        <dbReference type="EMBL" id="OAM91321.1"/>
    </source>
</evidence>
<keyword evidence="2" id="KW-1185">Reference proteome</keyword>